<name>A0AA91TKD5_9BACT</name>
<keyword evidence="4 7" id="KW-0812">Transmembrane</keyword>
<evidence type="ECO:0000256" key="2">
    <source>
        <dbReference type="ARBA" id="ARBA00022448"/>
    </source>
</evidence>
<dbReference type="PIRSF" id="PIRSF006603">
    <property type="entry name" value="DinF"/>
    <property type="match status" value="1"/>
</dbReference>
<dbReference type="AlphaFoldDB" id="A0AA91TKD5"/>
<feature type="transmembrane region" description="Helical" evidence="7">
    <location>
        <begin position="422"/>
        <end position="440"/>
    </location>
</feature>
<dbReference type="PANTHER" id="PTHR43549:SF3">
    <property type="entry name" value="MULTIDRUG RESISTANCE PROTEIN YPNP-RELATED"/>
    <property type="match status" value="1"/>
</dbReference>
<feature type="transmembrane region" description="Helical" evidence="7">
    <location>
        <begin position="391"/>
        <end position="410"/>
    </location>
</feature>
<feature type="transmembrane region" description="Helical" evidence="7">
    <location>
        <begin position="288"/>
        <end position="307"/>
    </location>
</feature>
<proteinExistence type="predicted"/>
<feature type="transmembrane region" description="Helical" evidence="7">
    <location>
        <begin position="361"/>
        <end position="379"/>
    </location>
</feature>
<dbReference type="InterPro" id="IPR048279">
    <property type="entry name" value="MdtK-like"/>
</dbReference>
<comment type="caution">
    <text evidence="8">The sequence shown here is derived from an EMBL/GenBank/DDBJ whole genome shotgun (WGS) entry which is preliminary data.</text>
</comment>
<accession>A0AA91TKD5</accession>
<comment type="subcellular location">
    <subcellularLocation>
        <location evidence="1">Cell membrane</location>
        <topology evidence="1">Multi-pass membrane protein</topology>
    </subcellularLocation>
</comment>
<keyword evidence="3" id="KW-1003">Cell membrane</keyword>
<feature type="transmembrane region" description="Helical" evidence="7">
    <location>
        <begin position="64"/>
        <end position="87"/>
    </location>
</feature>
<reference evidence="8 9" key="1">
    <citation type="submission" date="2017-07" db="EMBL/GenBank/DDBJ databases">
        <title>Draft genome sequence of Prevotella copri isolated from the gut of healthy adult Indian.</title>
        <authorList>
            <person name="Das B."/>
            <person name="Bag S."/>
            <person name="Ghosh T.S."/>
        </authorList>
    </citation>
    <scope>NUCLEOTIDE SEQUENCE [LARGE SCALE GENOMIC DNA]</scope>
    <source>
        <strain evidence="8 9">Indica</strain>
    </source>
</reference>
<dbReference type="InterPro" id="IPR052031">
    <property type="entry name" value="Membrane_Transporter-Flippase"/>
</dbReference>
<dbReference type="RefSeq" id="WP_089543619.1">
    <property type="nucleotide sequence ID" value="NZ_NMPZ01000008.1"/>
</dbReference>
<evidence type="ECO:0000256" key="6">
    <source>
        <dbReference type="ARBA" id="ARBA00023136"/>
    </source>
</evidence>
<evidence type="ECO:0000256" key="4">
    <source>
        <dbReference type="ARBA" id="ARBA00022692"/>
    </source>
</evidence>
<dbReference type="NCBIfam" id="TIGR00797">
    <property type="entry name" value="matE"/>
    <property type="match status" value="1"/>
</dbReference>
<protein>
    <submittedName>
        <fullName evidence="8">MATE family efflux transporter</fullName>
    </submittedName>
</protein>
<evidence type="ECO:0000256" key="5">
    <source>
        <dbReference type="ARBA" id="ARBA00022989"/>
    </source>
</evidence>
<dbReference type="Proteomes" id="UP000215155">
    <property type="component" value="Unassembled WGS sequence"/>
</dbReference>
<evidence type="ECO:0000256" key="7">
    <source>
        <dbReference type="SAM" id="Phobius"/>
    </source>
</evidence>
<feature type="transmembrane region" description="Helical" evidence="7">
    <location>
        <begin position="242"/>
        <end position="268"/>
    </location>
</feature>
<sequence>MDNTKSRNQIDMLHGPLLMKIIVFTLPLAASSILQQLFNSVDVAVVGRFASSQALAAVGSNTPVISLLINLFMGVSMGANVIISNHIGQNDKRSIRDAIGTVGITALVSGLFLMVLGISVARPILTLMNTPADVLDLAVTYLRIFFLGIPFFMIFDFGSAILRSMGDTRRPLYILMVAGIVNTILNLIFVIVFHMSVAGVAIATSIANAVSAALIIYLLIHEKGPFRLNIKRMRVKWKELRRMLQIGVPAGLQGMVFSFSNVVVQSAINGYGYGAIAGSAAALNFEFYSYFFIAAFNGAAITFIGQNYGAGKLDRVNRIFWICMALGALTCALCNWCFAWQDEFFLGLFTGDPHVLEYGKIRMHNVLVIQFIAASYEVAASAMRGMGKSIAPTLVTIFGTCVLRMAWVFAVLPHFNDFKLLMWVYPFSWAITGFMMLTLYRIHWKNVKRGCVISP</sequence>
<evidence type="ECO:0000313" key="8">
    <source>
        <dbReference type="EMBL" id="OXL44374.1"/>
    </source>
</evidence>
<dbReference type="InterPro" id="IPR002528">
    <property type="entry name" value="MATE_fam"/>
</dbReference>
<gene>
    <name evidence="8" type="ORF">CFT61_06340</name>
</gene>
<feature type="transmembrane region" description="Helical" evidence="7">
    <location>
        <begin position="21"/>
        <end position="38"/>
    </location>
</feature>
<feature type="transmembrane region" description="Helical" evidence="7">
    <location>
        <begin position="99"/>
        <end position="121"/>
    </location>
</feature>
<evidence type="ECO:0000256" key="3">
    <source>
        <dbReference type="ARBA" id="ARBA00022475"/>
    </source>
</evidence>
<feature type="transmembrane region" description="Helical" evidence="7">
    <location>
        <begin position="319"/>
        <end position="341"/>
    </location>
</feature>
<feature type="transmembrane region" description="Helical" evidence="7">
    <location>
        <begin position="174"/>
        <end position="194"/>
    </location>
</feature>
<organism evidence="8 9">
    <name type="scientific">Segatella copri</name>
    <dbReference type="NCBI Taxonomy" id="165179"/>
    <lineage>
        <taxon>Bacteria</taxon>
        <taxon>Pseudomonadati</taxon>
        <taxon>Bacteroidota</taxon>
        <taxon>Bacteroidia</taxon>
        <taxon>Bacteroidales</taxon>
        <taxon>Prevotellaceae</taxon>
        <taxon>Segatella</taxon>
    </lineage>
</organism>
<feature type="transmembrane region" description="Helical" evidence="7">
    <location>
        <begin position="200"/>
        <end position="221"/>
    </location>
</feature>
<dbReference type="PANTHER" id="PTHR43549">
    <property type="entry name" value="MULTIDRUG RESISTANCE PROTEIN YPNP-RELATED"/>
    <property type="match status" value="1"/>
</dbReference>
<keyword evidence="6 7" id="KW-0472">Membrane</keyword>
<dbReference type="GO" id="GO:0042910">
    <property type="term" value="F:xenobiotic transmembrane transporter activity"/>
    <property type="evidence" value="ECO:0007669"/>
    <property type="project" value="InterPro"/>
</dbReference>
<keyword evidence="5 7" id="KW-1133">Transmembrane helix</keyword>
<evidence type="ECO:0000256" key="1">
    <source>
        <dbReference type="ARBA" id="ARBA00004651"/>
    </source>
</evidence>
<dbReference type="CDD" id="cd13138">
    <property type="entry name" value="MATE_yoeA_like"/>
    <property type="match status" value="1"/>
</dbReference>
<dbReference type="GO" id="GO:0005886">
    <property type="term" value="C:plasma membrane"/>
    <property type="evidence" value="ECO:0007669"/>
    <property type="project" value="UniProtKB-SubCell"/>
</dbReference>
<feature type="transmembrane region" description="Helical" evidence="7">
    <location>
        <begin position="141"/>
        <end position="162"/>
    </location>
</feature>
<dbReference type="Pfam" id="PF01554">
    <property type="entry name" value="MatE"/>
    <property type="match status" value="2"/>
</dbReference>
<evidence type="ECO:0000313" key="9">
    <source>
        <dbReference type="Proteomes" id="UP000215155"/>
    </source>
</evidence>
<dbReference type="GO" id="GO:0015297">
    <property type="term" value="F:antiporter activity"/>
    <property type="evidence" value="ECO:0007669"/>
    <property type="project" value="InterPro"/>
</dbReference>
<keyword evidence="2" id="KW-0813">Transport</keyword>
<dbReference type="EMBL" id="NMPZ01000008">
    <property type="protein sequence ID" value="OXL44374.1"/>
    <property type="molecule type" value="Genomic_DNA"/>
</dbReference>